<feature type="domain" description="NIF system FeS cluster assembly NifU N-terminal" evidence="1">
    <location>
        <begin position="4"/>
        <end position="120"/>
    </location>
</feature>
<organism evidence="2 3">
    <name type="scientific">Pelobacter propionicus (strain DSM 2379 / NBRC 103807 / OttBd1)</name>
    <dbReference type="NCBI Taxonomy" id="338966"/>
    <lineage>
        <taxon>Bacteria</taxon>
        <taxon>Pseudomonadati</taxon>
        <taxon>Thermodesulfobacteriota</taxon>
        <taxon>Desulfuromonadia</taxon>
        <taxon>Desulfuromonadales</taxon>
        <taxon>Desulfuromonadaceae</taxon>
        <taxon>Pelobacter</taxon>
    </lineage>
</organism>
<accession>A1AQB7</accession>
<dbReference type="GO" id="GO:0016226">
    <property type="term" value="P:iron-sulfur cluster assembly"/>
    <property type="evidence" value="ECO:0007669"/>
    <property type="project" value="InterPro"/>
</dbReference>
<name>A1AQB7_PELPD</name>
<evidence type="ECO:0000259" key="1">
    <source>
        <dbReference type="Pfam" id="PF01592"/>
    </source>
</evidence>
<gene>
    <name evidence="2" type="ordered locus">Ppro_1928</name>
</gene>
<evidence type="ECO:0000313" key="3">
    <source>
        <dbReference type="Proteomes" id="UP000006732"/>
    </source>
</evidence>
<dbReference type="GO" id="GO:0051536">
    <property type="term" value="F:iron-sulfur cluster binding"/>
    <property type="evidence" value="ECO:0007669"/>
    <property type="project" value="InterPro"/>
</dbReference>
<protein>
    <submittedName>
        <fullName evidence="2">Nitrogen-fixing NifU domain protein</fullName>
    </submittedName>
</protein>
<dbReference type="OrthoDB" id="9808097at2"/>
<reference evidence="2 3" key="1">
    <citation type="submission" date="2006-10" db="EMBL/GenBank/DDBJ databases">
        <title>Complete sequence of chromosome of Pelobacter propionicus DSM 2379.</title>
        <authorList>
            <consortium name="US DOE Joint Genome Institute"/>
            <person name="Copeland A."/>
            <person name="Lucas S."/>
            <person name="Lapidus A."/>
            <person name="Barry K."/>
            <person name="Detter J.C."/>
            <person name="Glavina del Rio T."/>
            <person name="Hammon N."/>
            <person name="Israni S."/>
            <person name="Dalin E."/>
            <person name="Tice H."/>
            <person name="Pitluck S."/>
            <person name="Saunders E."/>
            <person name="Brettin T."/>
            <person name="Bruce D."/>
            <person name="Han C."/>
            <person name="Tapia R."/>
            <person name="Schmutz J."/>
            <person name="Larimer F."/>
            <person name="Land M."/>
            <person name="Hauser L."/>
            <person name="Kyrpides N."/>
            <person name="Kim E."/>
            <person name="Lovley D."/>
            <person name="Richardson P."/>
        </authorList>
    </citation>
    <scope>NUCLEOTIDE SEQUENCE [LARGE SCALE GENOMIC DNA]</scope>
    <source>
        <strain evidence="3">DSM 2379 / NBRC 103807 / OttBd1</strain>
    </source>
</reference>
<dbReference type="EMBL" id="CP000482">
    <property type="protein sequence ID" value="ABK99537.1"/>
    <property type="molecule type" value="Genomic_DNA"/>
</dbReference>
<dbReference type="HOGENOM" id="CLU_079283_5_1_7"/>
<dbReference type="Pfam" id="PF01592">
    <property type="entry name" value="NifU_N"/>
    <property type="match status" value="1"/>
</dbReference>
<dbReference type="Proteomes" id="UP000006732">
    <property type="component" value="Chromosome"/>
</dbReference>
<dbReference type="RefSeq" id="WP_011735803.1">
    <property type="nucleotide sequence ID" value="NC_008609.1"/>
</dbReference>
<dbReference type="Gene3D" id="3.90.1010.10">
    <property type="match status" value="1"/>
</dbReference>
<keyword evidence="3" id="KW-1185">Reference proteome</keyword>
<sequence length="156" mass="16994">MGEETFLDHARNPRNVGLLEDANVVIQAGDPECSDKLIFFVRIEEDLVRNIKFLIEGCETTVATSSALTGLVMGQSLDVVLALDTEDIAAVLDGLPVEKMHCPTMAISALHAAVRLYRATPRGEASSADEVVDTFRVVSQILNQPLSQVYSSEYDL</sequence>
<dbReference type="PANTHER" id="PTHR10093">
    <property type="entry name" value="IRON-SULFUR CLUSTER ASSEMBLY ENZYME NIFU HOMOLOG"/>
    <property type="match status" value="1"/>
</dbReference>
<evidence type="ECO:0000313" key="2">
    <source>
        <dbReference type="EMBL" id="ABK99537.1"/>
    </source>
</evidence>
<dbReference type="GO" id="GO:0005506">
    <property type="term" value="F:iron ion binding"/>
    <property type="evidence" value="ECO:0007669"/>
    <property type="project" value="InterPro"/>
</dbReference>
<dbReference type="SUPFAM" id="SSF82649">
    <property type="entry name" value="SufE/NifU"/>
    <property type="match status" value="1"/>
</dbReference>
<dbReference type="STRING" id="338966.Ppro_1928"/>
<dbReference type="eggNOG" id="COG0822">
    <property type="taxonomic scope" value="Bacteria"/>
</dbReference>
<dbReference type="CDD" id="cd06664">
    <property type="entry name" value="IscU_like"/>
    <property type="match status" value="1"/>
</dbReference>
<dbReference type="AlphaFoldDB" id="A1AQB7"/>
<dbReference type="InterPro" id="IPR002871">
    <property type="entry name" value="NIF_FeS_clus_asmbl_NifU_N"/>
</dbReference>
<dbReference type="KEGG" id="ppd:Ppro_1928"/>
<proteinExistence type="predicted"/>